<dbReference type="PANTHER" id="PTHR24305:SF166">
    <property type="entry name" value="CYTOCHROME P450 12A4, MITOCHONDRIAL-RELATED"/>
    <property type="match status" value="1"/>
</dbReference>
<keyword evidence="3" id="KW-1185">Reference proteome</keyword>
<dbReference type="RefSeq" id="WP_031140255.1">
    <property type="nucleotide sequence ID" value="NZ_BNEE01000006.1"/>
</dbReference>
<dbReference type="InterPro" id="IPR036396">
    <property type="entry name" value="Cyt_P450_sf"/>
</dbReference>
<name>A0A919GY95_9ACTN</name>
<sequence>MRTVQGVALEGLRARVRALGAEPGLRTSVRESVPRAAALVLGLVPARTRPRPGTARASAAVLGALRARRGDAPVLVRARSGRTVLVLLAPEDLDRFYAEPLSVLETGAQPPGLGCPHAGDGREQRQTHAEVLAAGIAVHPACGTFLAAVAEEARHLTGSGSLELARARHAMGRAARRIVLGDAAADDVELSDWLARSRPKNRARAARRIREYARRAGPSTLLGRAAQQAAPAAVGDPFGQARQWLLALDSLPATLLRTLLLLGAHPAEQDAAAAEAAGAAARGELPRLRACVRETLRLYPVVPDLVRTTRAETEWRGVRYPAGTSVLLPAAFHQRDPERVPAAHVFVPGRWKSPDADQDIRMAPFGHGGGRCPGDQLGLLVTAAFCAEVLRGHRVGASRPAVDPVGPLPTTLDPHGIRLTLIRR</sequence>
<dbReference type="InterPro" id="IPR050121">
    <property type="entry name" value="Cytochrome_P450_monoxygenase"/>
</dbReference>
<comment type="caution">
    <text evidence="2">The sequence shown here is derived from an EMBL/GenBank/DDBJ whole genome shotgun (WGS) entry which is preliminary data.</text>
</comment>
<accession>A0A919GY95</accession>
<dbReference type="Pfam" id="PF00067">
    <property type="entry name" value="p450"/>
    <property type="match status" value="1"/>
</dbReference>
<gene>
    <name evidence="2" type="ORF">Sxan_29160</name>
</gene>
<protein>
    <submittedName>
        <fullName evidence="2">Cytochrome P450</fullName>
    </submittedName>
</protein>
<dbReference type="SUPFAM" id="SSF48264">
    <property type="entry name" value="Cytochrome P450"/>
    <property type="match status" value="1"/>
</dbReference>
<dbReference type="EMBL" id="BNEE01000006">
    <property type="protein sequence ID" value="GHI85552.1"/>
    <property type="molecule type" value="Genomic_DNA"/>
</dbReference>
<evidence type="ECO:0000313" key="3">
    <source>
        <dbReference type="Proteomes" id="UP000600026"/>
    </source>
</evidence>
<dbReference type="Gene3D" id="1.10.630.10">
    <property type="entry name" value="Cytochrome P450"/>
    <property type="match status" value="1"/>
</dbReference>
<organism evidence="2 3">
    <name type="scientific">Streptomyces xanthophaeus</name>
    <dbReference type="NCBI Taxonomy" id="67385"/>
    <lineage>
        <taxon>Bacteria</taxon>
        <taxon>Bacillati</taxon>
        <taxon>Actinomycetota</taxon>
        <taxon>Actinomycetes</taxon>
        <taxon>Kitasatosporales</taxon>
        <taxon>Streptomycetaceae</taxon>
        <taxon>Streptomyces</taxon>
    </lineage>
</organism>
<dbReference type="GO" id="GO:0016705">
    <property type="term" value="F:oxidoreductase activity, acting on paired donors, with incorporation or reduction of molecular oxygen"/>
    <property type="evidence" value="ECO:0007669"/>
    <property type="project" value="InterPro"/>
</dbReference>
<evidence type="ECO:0000256" key="1">
    <source>
        <dbReference type="ARBA" id="ARBA00010617"/>
    </source>
</evidence>
<comment type="similarity">
    <text evidence="1">Belongs to the cytochrome P450 family.</text>
</comment>
<dbReference type="Proteomes" id="UP000600026">
    <property type="component" value="Unassembled WGS sequence"/>
</dbReference>
<dbReference type="GO" id="GO:0004497">
    <property type="term" value="F:monooxygenase activity"/>
    <property type="evidence" value="ECO:0007669"/>
    <property type="project" value="InterPro"/>
</dbReference>
<dbReference type="InterPro" id="IPR001128">
    <property type="entry name" value="Cyt_P450"/>
</dbReference>
<dbReference type="AlphaFoldDB" id="A0A919GY95"/>
<dbReference type="PANTHER" id="PTHR24305">
    <property type="entry name" value="CYTOCHROME P450"/>
    <property type="match status" value="1"/>
</dbReference>
<evidence type="ECO:0000313" key="2">
    <source>
        <dbReference type="EMBL" id="GHI85552.1"/>
    </source>
</evidence>
<proteinExistence type="inferred from homology"/>
<dbReference type="OrthoDB" id="7376058at2"/>
<reference evidence="2" key="1">
    <citation type="submission" date="2020-09" db="EMBL/GenBank/DDBJ databases">
        <title>Whole genome shotgun sequence of Streptomyces xanthophaeus NBRC 12829.</title>
        <authorList>
            <person name="Komaki H."/>
            <person name="Tamura T."/>
        </authorList>
    </citation>
    <scope>NUCLEOTIDE SEQUENCE</scope>
    <source>
        <strain evidence="2">NBRC 12829</strain>
    </source>
</reference>
<dbReference type="GO" id="GO:0020037">
    <property type="term" value="F:heme binding"/>
    <property type="evidence" value="ECO:0007669"/>
    <property type="project" value="InterPro"/>
</dbReference>
<dbReference type="GO" id="GO:0005506">
    <property type="term" value="F:iron ion binding"/>
    <property type="evidence" value="ECO:0007669"/>
    <property type="project" value="InterPro"/>
</dbReference>